<evidence type="ECO:0000313" key="3">
    <source>
        <dbReference type="Proteomes" id="UP000257032"/>
    </source>
</evidence>
<dbReference type="EMBL" id="QTLC01000007">
    <property type="protein sequence ID" value="RDY72557.1"/>
    <property type="molecule type" value="Genomic_DNA"/>
</dbReference>
<dbReference type="PANTHER" id="PTHR33877">
    <property type="entry name" value="SLL1193 PROTEIN"/>
    <property type="match status" value="1"/>
</dbReference>
<dbReference type="SMART" id="SM00507">
    <property type="entry name" value="HNHc"/>
    <property type="match status" value="1"/>
</dbReference>
<dbReference type="CDD" id="cd00085">
    <property type="entry name" value="HNHc"/>
    <property type="match status" value="1"/>
</dbReference>
<gene>
    <name evidence="2" type="ORF">DXT76_01045</name>
</gene>
<dbReference type="Pfam" id="PF01844">
    <property type="entry name" value="HNH"/>
    <property type="match status" value="1"/>
</dbReference>
<keyword evidence="2" id="KW-0255">Endonuclease</keyword>
<dbReference type="AlphaFoldDB" id="A0A3D8VTH0"/>
<dbReference type="PANTHER" id="PTHR33877:SF1">
    <property type="entry name" value="TYPE IV METHYL-DIRECTED RESTRICTION ENZYME ECOKMCRA"/>
    <property type="match status" value="1"/>
</dbReference>
<reference evidence="2 3" key="1">
    <citation type="submission" date="2018-08" db="EMBL/GenBank/DDBJ databases">
        <title>Genome sequence of strict halophilic Halobacillus trueperi SS1 isolated from Lunsu, a salty water body of North West Himalayas.</title>
        <authorList>
            <person name="Gupta S."/>
            <person name="Sharma P."/>
            <person name="Dev K."/>
            <person name="Baumler D."/>
            <person name="Sourirajan A."/>
        </authorList>
    </citation>
    <scope>NUCLEOTIDE SEQUENCE [LARGE SCALE GENOMIC DNA]</scope>
    <source>
        <strain evidence="2 3">SS1</strain>
    </source>
</reference>
<organism evidence="2 3">
    <name type="scientific">Halobacillus trueperi</name>
    <dbReference type="NCBI Taxonomy" id="156205"/>
    <lineage>
        <taxon>Bacteria</taxon>
        <taxon>Bacillati</taxon>
        <taxon>Bacillota</taxon>
        <taxon>Bacilli</taxon>
        <taxon>Bacillales</taxon>
        <taxon>Bacillaceae</taxon>
        <taxon>Halobacillus</taxon>
    </lineage>
</organism>
<feature type="domain" description="HNH nuclease" evidence="1">
    <location>
        <begin position="188"/>
        <end position="246"/>
    </location>
</feature>
<sequence>MAKIKEQHMALSSGVGLAGHAVTNFWEFKDEIFDCYKEEMIDSAFKPKKFTAVHYLLEFFQDFYEDFSHLESVDAYEYAERTLNEVNLYPELPKPNFEKCGDEHGHHDCECADIIEQWVDYSKKHASKIDELVVHSAFQFVFQDRKFLHDFHLEFSKVVEQRLDYIQEHYSQYLTQKGRLKRQNFPEWLKSAVFHRDKGTCVICRCDLSNLIRQQNQINIDHIIPLKVYGTNDTSNMQLLCSTCNQSKGDRTTETSSINVPFWNME</sequence>
<comment type="caution">
    <text evidence="2">The sequence shown here is derived from an EMBL/GenBank/DDBJ whole genome shotgun (WGS) entry which is preliminary data.</text>
</comment>
<dbReference type="InterPro" id="IPR002711">
    <property type="entry name" value="HNH"/>
</dbReference>
<dbReference type="GO" id="GO:0004519">
    <property type="term" value="F:endonuclease activity"/>
    <property type="evidence" value="ECO:0007669"/>
    <property type="project" value="UniProtKB-KW"/>
</dbReference>
<dbReference type="Proteomes" id="UP000257032">
    <property type="component" value="Unassembled WGS sequence"/>
</dbReference>
<dbReference type="GO" id="GO:0003676">
    <property type="term" value="F:nucleic acid binding"/>
    <property type="evidence" value="ECO:0007669"/>
    <property type="project" value="InterPro"/>
</dbReference>
<protein>
    <submittedName>
        <fullName evidence="2">HNH endonuclease</fullName>
    </submittedName>
</protein>
<evidence type="ECO:0000259" key="1">
    <source>
        <dbReference type="SMART" id="SM00507"/>
    </source>
</evidence>
<dbReference type="InterPro" id="IPR052892">
    <property type="entry name" value="NA-targeting_endonuclease"/>
</dbReference>
<proteinExistence type="predicted"/>
<accession>A0A3D8VTH0</accession>
<dbReference type="RefSeq" id="WP_115893230.1">
    <property type="nucleotide sequence ID" value="NZ_QTLC01000007.1"/>
</dbReference>
<dbReference type="InterPro" id="IPR003615">
    <property type="entry name" value="HNH_nuc"/>
</dbReference>
<name>A0A3D8VTH0_9BACI</name>
<keyword evidence="2" id="KW-0378">Hydrolase</keyword>
<keyword evidence="2" id="KW-0540">Nuclease</keyword>
<evidence type="ECO:0000313" key="2">
    <source>
        <dbReference type="EMBL" id="RDY72557.1"/>
    </source>
</evidence>
<dbReference type="GO" id="GO:0008270">
    <property type="term" value="F:zinc ion binding"/>
    <property type="evidence" value="ECO:0007669"/>
    <property type="project" value="InterPro"/>
</dbReference>
<dbReference type="Gene3D" id="1.10.30.50">
    <property type="match status" value="1"/>
</dbReference>